<dbReference type="AlphaFoldDB" id="A0AAN8UPU7"/>
<evidence type="ECO:0000256" key="3">
    <source>
        <dbReference type="SAM" id="MobiDB-lite"/>
    </source>
</evidence>
<evidence type="ECO:0000256" key="1">
    <source>
        <dbReference type="ARBA" id="ARBA00022679"/>
    </source>
</evidence>
<reference evidence="4 5" key="1">
    <citation type="submission" date="2023-12" db="EMBL/GenBank/DDBJ databases">
        <title>A high-quality genome assembly for Dillenia turbinata (Dilleniales).</title>
        <authorList>
            <person name="Chanderbali A."/>
        </authorList>
    </citation>
    <scope>NUCLEOTIDE SEQUENCE [LARGE SCALE GENOMIC DNA]</scope>
    <source>
        <strain evidence="4">LSX21</strain>
        <tissue evidence="4">Leaf</tissue>
    </source>
</reference>
<keyword evidence="2" id="KW-0012">Acyltransferase</keyword>
<keyword evidence="5" id="KW-1185">Reference proteome</keyword>
<protein>
    <submittedName>
        <fullName evidence="4">Uncharacterized protein</fullName>
    </submittedName>
</protein>
<dbReference type="InterPro" id="IPR051504">
    <property type="entry name" value="Plant_metabolite_acyltrans"/>
</dbReference>
<dbReference type="GO" id="GO:0016747">
    <property type="term" value="F:acyltransferase activity, transferring groups other than amino-acyl groups"/>
    <property type="evidence" value="ECO:0007669"/>
    <property type="project" value="UniProtKB-ARBA"/>
</dbReference>
<evidence type="ECO:0000313" key="4">
    <source>
        <dbReference type="EMBL" id="KAK6919490.1"/>
    </source>
</evidence>
<feature type="compositionally biased region" description="Polar residues" evidence="3">
    <location>
        <begin position="384"/>
        <end position="393"/>
    </location>
</feature>
<name>A0AAN8UPU7_9MAGN</name>
<proteinExistence type="predicted"/>
<evidence type="ECO:0000313" key="5">
    <source>
        <dbReference type="Proteomes" id="UP001370490"/>
    </source>
</evidence>
<dbReference type="InterPro" id="IPR015943">
    <property type="entry name" value="WD40/YVTN_repeat-like_dom_sf"/>
</dbReference>
<organism evidence="4 5">
    <name type="scientific">Dillenia turbinata</name>
    <dbReference type="NCBI Taxonomy" id="194707"/>
    <lineage>
        <taxon>Eukaryota</taxon>
        <taxon>Viridiplantae</taxon>
        <taxon>Streptophyta</taxon>
        <taxon>Embryophyta</taxon>
        <taxon>Tracheophyta</taxon>
        <taxon>Spermatophyta</taxon>
        <taxon>Magnoliopsida</taxon>
        <taxon>eudicotyledons</taxon>
        <taxon>Gunneridae</taxon>
        <taxon>Pentapetalae</taxon>
        <taxon>Dilleniales</taxon>
        <taxon>Dilleniaceae</taxon>
        <taxon>Dillenia</taxon>
    </lineage>
</organism>
<feature type="compositionally biased region" description="Low complexity" evidence="3">
    <location>
        <begin position="472"/>
        <end position="483"/>
    </location>
</feature>
<dbReference type="PANTHER" id="PTHR31625">
    <property type="match status" value="1"/>
</dbReference>
<evidence type="ECO:0000256" key="2">
    <source>
        <dbReference type="ARBA" id="ARBA00023315"/>
    </source>
</evidence>
<dbReference type="EMBL" id="JBAMMX010000021">
    <property type="protein sequence ID" value="KAK6919490.1"/>
    <property type="molecule type" value="Genomic_DNA"/>
</dbReference>
<dbReference type="InterPro" id="IPR023213">
    <property type="entry name" value="CAT-like_dom_sf"/>
</dbReference>
<gene>
    <name evidence="4" type="ORF">RJ641_015394</name>
</gene>
<feature type="region of interest" description="Disordered" evidence="3">
    <location>
        <begin position="361"/>
        <end position="396"/>
    </location>
</feature>
<sequence length="672" mass="73330">MVVLAAKGVVCVKLVGPKSEVELRFKEGDSISLVIAESNADFMEFTGNRARNAGEFHSLAPQLPPNLKSSDAIECPLLAVQVTLFPSMGICIGFGLRHVMGDGNTVSKFIRAWASIMKSNGDASFSGCGSIPFYDRTLIKDSIGLFNIFWDQVGKRGFEVGSQAPPPLSSDLVRSTIIVGPAHAQYLKERVVAQGLTELHVSTFTVTCAYVWMCMIKARSEFGEQIGEDEMEHLVFGADCRALLDPPLPVTYFGNCLVPCLSTVKSKELIGENGFIVAAKAIGESIQKRLKNKDEFLKDADKWISDIEQLEHKRIVGVTGSPKFASKDAKGGLEVGLSFPKPKMDAFEAIFTEGLKAVQPNKEWKPKPSQKPNVNPGVIGMPTKSVSPPTGSSKDLEKEASLLEDKLGQVNINEDQNVIIVEHLQVPETEWCRLTFGSFGAELDSSRGIVSGFQAVNNSEQSNREPSPSFLAPESSSNNASESKQMKLPNDQVRNFETNSAASGSVSEQQLPSKESTSPQNLNNYSNVSLVRDSNTSFAPSETQQHHDPSELPSFPVRVCDLASMSCSYVLAGHTEIVLCLDTYLSSSGKVLIVTGSKDNSVSYVSFSWHNVSAFSSTALVGLGRLTSLLDDIFYSVRLVFVLRGKLHSFMESLSQLQMFELFIWRLKHSAN</sequence>
<comment type="caution">
    <text evidence="4">The sequence shown here is derived from an EMBL/GenBank/DDBJ whole genome shotgun (WGS) entry which is preliminary data.</text>
</comment>
<dbReference type="Pfam" id="PF02458">
    <property type="entry name" value="Transferase"/>
    <property type="match status" value="1"/>
</dbReference>
<accession>A0AAN8UPU7</accession>
<dbReference type="Gene3D" id="2.130.10.10">
    <property type="entry name" value="YVTN repeat-like/Quinoprotein amine dehydrogenase"/>
    <property type="match status" value="1"/>
</dbReference>
<dbReference type="Gene3D" id="3.30.559.10">
    <property type="entry name" value="Chloramphenicol acetyltransferase-like domain"/>
    <property type="match status" value="2"/>
</dbReference>
<dbReference type="Proteomes" id="UP001370490">
    <property type="component" value="Unassembled WGS sequence"/>
</dbReference>
<feature type="region of interest" description="Disordered" evidence="3">
    <location>
        <begin position="500"/>
        <end position="525"/>
    </location>
</feature>
<feature type="region of interest" description="Disordered" evidence="3">
    <location>
        <begin position="458"/>
        <end position="487"/>
    </location>
</feature>
<keyword evidence="1" id="KW-0808">Transferase</keyword>